<dbReference type="InterPro" id="IPR002048">
    <property type="entry name" value="EF_hand_dom"/>
</dbReference>
<evidence type="ECO:0000313" key="4">
    <source>
        <dbReference type="Proteomes" id="UP000887563"/>
    </source>
</evidence>
<dbReference type="WBParaSite" id="Minc3s00593g14824">
    <property type="protein sequence ID" value="Minc3s00593g14824"/>
    <property type="gene ID" value="Minc3s00593g14824"/>
</dbReference>
<dbReference type="SMART" id="SM00054">
    <property type="entry name" value="EFh"/>
    <property type="match status" value="1"/>
</dbReference>
<sequence length="189" mass="22060">MAGIHQQLDNQSNSEKTKINSEKNLTIGNVARRSPDSSRNYENEHRHSLKPETKDEMFARMDSDGDNMITLQDYMNRDRYYVESVKAEFNDIDTNGDGMVSKHEFDAFVRRLDEQREAAMRNASNFTLQPEIKVKKGANASQKRQTGHPERHQKFTCIGNLNLTDFTCNKKADSFEIAFMYFYIFLRKR</sequence>
<dbReference type="SUPFAM" id="SSF47473">
    <property type="entry name" value="EF-hand"/>
    <property type="match status" value="1"/>
</dbReference>
<evidence type="ECO:0000313" key="5">
    <source>
        <dbReference type="WBParaSite" id="Minc3s00593g14824"/>
    </source>
</evidence>
<keyword evidence="1" id="KW-0106">Calcium</keyword>
<dbReference type="Proteomes" id="UP000887563">
    <property type="component" value="Unplaced"/>
</dbReference>
<evidence type="ECO:0000259" key="3">
    <source>
        <dbReference type="PROSITE" id="PS50222"/>
    </source>
</evidence>
<feature type="compositionally biased region" description="Basic and acidic residues" evidence="2">
    <location>
        <begin position="33"/>
        <end position="56"/>
    </location>
</feature>
<feature type="region of interest" description="Disordered" evidence="2">
    <location>
        <begin position="1"/>
        <end position="56"/>
    </location>
</feature>
<dbReference type="PROSITE" id="PS50222">
    <property type="entry name" value="EF_HAND_2"/>
    <property type="match status" value="1"/>
</dbReference>
<keyword evidence="4" id="KW-1185">Reference proteome</keyword>
<dbReference type="InterPro" id="IPR011992">
    <property type="entry name" value="EF-hand-dom_pair"/>
</dbReference>
<evidence type="ECO:0000256" key="1">
    <source>
        <dbReference type="ARBA" id="ARBA00022837"/>
    </source>
</evidence>
<dbReference type="Gene3D" id="1.10.238.10">
    <property type="entry name" value="EF-hand"/>
    <property type="match status" value="1"/>
</dbReference>
<dbReference type="InterPro" id="IPR018247">
    <property type="entry name" value="EF_Hand_1_Ca_BS"/>
</dbReference>
<dbReference type="AlphaFoldDB" id="A0A914LL87"/>
<reference evidence="5" key="1">
    <citation type="submission" date="2022-11" db="UniProtKB">
        <authorList>
            <consortium name="WormBaseParasite"/>
        </authorList>
    </citation>
    <scope>IDENTIFICATION</scope>
</reference>
<accession>A0A914LL87</accession>
<name>A0A914LL87_MELIC</name>
<proteinExistence type="predicted"/>
<protein>
    <submittedName>
        <fullName evidence="5">EF-hand domain-containing protein</fullName>
    </submittedName>
</protein>
<dbReference type="GO" id="GO:0005509">
    <property type="term" value="F:calcium ion binding"/>
    <property type="evidence" value="ECO:0007669"/>
    <property type="project" value="InterPro"/>
</dbReference>
<organism evidence="4 5">
    <name type="scientific">Meloidogyne incognita</name>
    <name type="common">Southern root-knot nematode worm</name>
    <name type="synonym">Oxyuris incognita</name>
    <dbReference type="NCBI Taxonomy" id="6306"/>
    <lineage>
        <taxon>Eukaryota</taxon>
        <taxon>Metazoa</taxon>
        <taxon>Ecdysozoa</taxon>
        <taxon>Nematoda</taxon>
        <taxon>Chromadorea</taxon>
        <taxon>Rhabditida</taxon>
        <taxon>Tylenchina</taxon>
        <taxon>Tylenchomorpha</taxon>
        <taxon>Tylenchoidea</taxon>
        <taxon>Meloidogynidae</taxon>
        <taxon>Meloidogyninae</taxon>
        <taxon>Meloidogyne</taxon>
        <taxon>Meloidogyne incognita group</taxon>
    </lineage>
</organism>
<evidence type="ECO:0000256" key="2">
    <source>
        <dbReference type="SAM" id="MobiDB-lite"/>
    </source>
</evidence>
<feature type="domain" description="EF-hand" evidence="3">
    <location>
        <begin position="80"/>
        <end position="115"/>
    </location>
</feature>
<dbReference type="Pfam" id="PF13202">
    <property type="entry name" value="EF-hand_5"/>
    <property type="match status" value="2"/>
</dbReference>
<dbReference type="PROSITE" id="PS00018">
    <property type="entry name" value="EF_HAND_1"/>
    <property type="match status" value="1"/>
</dbReference>